<dbReference type="Pfam" id="PF05870">
    <property type="entry name" value="PA_decarbox"/>
    <property type="match status" value="1"/>
</dbReference>
<dbReference type="PANTHER" id="PTHR40087">
    <property type="entry name" value="PHENOLIC ACID DECARBOXYLASE PADC"/>
    <property type="match status" value="1"/>
</dbReference>
<gene>
    <name evidence="1" type="primary">padC</name>
    <name evidence="1" type="ORF">MiSe_90070</name>
</gene>
<dbReference type="Proteomes" id="UP001050975">
    <property type="component" value="Unassembled WGS sequence"/>
</dbReference>
<dbReference type="RefSeq" id="WP_226593763.1">
    <property type="nucleotide sequence ID" value="NZ_BLAY01000302.1"/>
</dbReference>
<dbReference type="AlphaFoldDB" id="A0AAV3XQV7"/>
<proteinExistence type="predicted"/>
<comment type="caution">
    <text evidence="1">The sequence shown here is derived from an EMBL/GenBank/DDBJ whole genome shotgun (WGS) entry which is preliminary data.</text>
</comment>
<evidence type="ECO:0000313" key="2">
    <source>
        <dbReference type="Proteomes" id="UP001050975"/>
    </source>
</evidence>
<dbReference type="InterPro" id="IPR008729">
    <property type="entry name" value="PA_de_COase"/>
</dbReference>
<dbReference type="SUPFAM" id="SSF50814">
    <property type="entry name" value="Lipocalins"/>
    <property type="match status" value="1"/>
</dbReference>
<name>A0AAV3XQV7_9CYAN</name>
<protein>
    <submittedName>
        <fullName evidence="1">Phenolic acid decarboxylase PadC</fullName>
    </submittedName>
</protein>
<dbReference type="InterPro" id="IPR012674">
    <property type="entry name" value="Calycin"/>
</dbReference>
<sequence>MSSNLESTQPEELTQFVGKHFIYTYENGWQYELYVKNARTIEYRIHSGMVGGRWVKSQQANIVRLSDDIFRISWDEPTGTCVSLAFILNAGKVHGVAFFPAWIVENPQLTVCFQNEHEDEMYRYRDAGPTYPKLVIDEFASITFQEDVGPDREDIIACSPEQLPENYASRRN</sequence>
<evidence type="ECO:0000313" key="1">
    <source>
        <dbReference type="EMBL" id="GET44181.1"/>
    </source>
</evidence>
<dbReference type="PANTHER" id="PTHR40087:SF1">
    <property type="entry name" value="PHENOLIC ACID DECARBOXYLASE PADC"/>
    <property type="match status" value="1"/>
</dbReference>
<dbReference type="EMBL" id="BLAY01000302">
    <property type="protein sequence ID" value="GET44181.1"/>
    <property type="molecule type" value="Genomic_DNA"/>
</dbReference>
<dbReference type="GO" id="GO:0016831">
    <property type="term" value="F:carboxy-lyase activity"/>
    <property type="evidence" value="ECO:0007669"/>
    <property type="project" value="InterPro"/>
</dbReference>
<organism evidence="1 2">
    <name type="scientific">Microseira wollei NIES-4236</name>
    <dbReference type="NCBI Taxonomy" id="2530354"/>
    <lineage>
        <taxon>Bacteria</taxon>
        <taxon>Bacillati</taxon>
        <taxon>Cyanobacteriota</taxon>
        <taxon>Cyanophyceae</taxon>
        <taxon>Oscillatoriophycideae</taxon>
        <taxon>Aerosakkonematales</taxon>
        <taxon>Aerosakkonemataceae</taxon>
        <taxon>Microseira</taxon>
    </lineage>
</organism>
<dbReference type="CDD" id="cd14241">
    <property type="entry name" value="PAD"/>
    <property type="match status" value="1"/>
</dbReference>
<reference evidence="1" key="1">
    <citation type="submission" date="2019-10" db="EMBL/GenBank/DDBJ databases">
        <title>Draft genome sequece of Microseira wollei NIES-4236.</title>
        <authorList>
            <person name="Yamaguchi H."/>
            <person name="Suzuki S."/>
            <person name="Kawachi M."/>
        </authorList>
    </citation>
    <scope>NUCLEOTIDE SEQUENCE</scope>
    <source>
        <strain evidence="1">NIES-4236</strain>
    </source>
</reference>
<keyword evidence="2" id="KW-1185">Reference proteome</keyword>
<accession>A0AAV3XQV7</accession>
<dbReference type="Gene3D" id="2.40.128.20">
    <property type="match status" value="1"/>
</dbReference>